<feature type="region of interest" description="Disordered" evidence="1">
    <location>
        <begin position="195"/>
        <end position="227"/>
    </location>
</feature>
<protein>
    <submittedName>
        <fullName evidence="2">Uncharacterized protein</fullName>
    </submittedName>
</protein>
<proteinExistence type="predicted"/>
<dbReference type="STRING" id="39966.A0A369J9B9"/>
<organism evidence="2 3">
    <name type="scientific">Hypsizygus marmoreus</name>
    <name type="common">White beech mushroom</name>
    <name type="synonym">Agaricus marmoreus</name>
    <dbReference type="NCBI Taxonomy" id="39966"/>
    <lineage>
        <taxon>Eukaryota</taxon>
        <taxon>Fungi</taxon>
        <taxon>Dikarya</taxon>
        <taxon>Basidiomycota</taxon>
        <taxon>Agaricomycotina</taxon>
        <taxon>Agaricomycetes</taxon>
        <taxon>Agaricomycetidae</taxon>
        <taxon>Agaricales</taxon>
        <taxon>Tricholomatineae</taxon>
        <taxon>Lyophyllaceae</taxon>
        <taxon>Hypsizygus</taxon>
    </lineage>
</organism>
<feature type="region of interest" description="Disordered" evidence="1">
    <location>
        <begin position="58"/>
        <end position="85"/>
    </location>
</feature>
<sequence>MAESTATTSIDAQAQSGPHLIRITDHGKMKAWVSFALEFLETNEDRPLVFHTLPASPAVKNTTEDTTDQAPSEAKAKPNVPKSLSSVTNNIPRLVSVVEIIKREFIKRLEMTHSPRLAGLHQYNELGCLEDLGIVTASGPTEEDRANELARMLSGKNHVQQKQSPYMKITLSNCAMPELVERGATYQPPILRKVSKSAKMRAKKRAQKAKATATSATEDGRDSSVPG</sequence>
<feature type="compositionally biased region" description="Basic and acidic residues" evidence="1">
    <location>
        <begin position="218"/>
        <end position="227"/>
    </location>
</feature>
<dbReference type="AlphaFoldDB" id="A0A369J9B9"/>
<keyword evidence="3" id="KW-1185">Reference proteome</keyword>
<dbReference type="InParanoid" id="A0A369J9B9"/>
<reference evidence="2" key="1">
    <citation type="submission" date="2018-04" db="EMBL/GenBank/DDBJ databases">
        <title>Whole genome sequencing of Hypsizygus marmoreus.</title>
        <authorList>
            <person name="Choi I.-G."/>
            <person name="Min B."/>
            <person name="Kim J.-G."/>
            <person name="Kim S."/>
            <person name="Oh Y.-L."/>
            <person name="Kong W.-S."/>
            <person name="Park H."/>
            <person name="Jeong J."/>
            <person name="Song E.-S."/>
        </authorList>
    </citation>
    <scope>NUCLEOTIDE SEQUENCE [LARGE SCALE GENOMIC DNA]</scope>
    <source>
        <strain evidence="2">51987-8</strain>
    </source>
</reference>
<evidence type="ECO:0000256" key="1">
    <source>
        <dbReference type="SAM" id="MobiDB-lite"/>
    </source>
</evidence>
<name>A0A369J9B9_HYPMA</name>
<gene>
    <name evidence="2" type="ORF">Hypma_014651</name>
</gene>
<dbReference type="EMBL" id="LUEZ02000090">
    <property type="protein sequence ID" value="RDB18641.1"/>
    <property type="molecule type" value="Genomic_DNA"/>
</dbReference>
<comment type="caution">
    <text evidence="2">The sequence shown here is derived from an EMBL/GenBank/DDBJ whole genome shotgun (WGS) entry which is preliminary data.</text>
</comment>
<evidence type="ECO:0000313" key="3">
    <source>
        <dbReference type="Proteomes" id="UP000076154"/>
    </source>
</evidence>
<dbReference type="OrthoDB" id="424402at2759"/>
<feature type="compositionally biased region" description="Basic residues" evidence="1">
    <location>
        <begin position="195"/>
        <end position="208"/>
    </location>
</feature>
<accession>A0A369J9B9</accession>
<dbReference type="Proteomes" id="UP000076154">
    <property type="component" value="Unassembled WGS sequence"/>
</dbReference>
<evidence type="ECO:0000313" key="2">
    <source>
        <dbReference type="EMBL" id="RDB18641.1"/>
    </source>
</evidence>